<proteinExistence type="predicted"/>
<organism evidence="1">
    <name type="scientific">Rhodosorus marinus</name>
    <dbReference type="NCBI Taxonomy" id="101924"/>
    <lineage>
        <taxon>Eukaryota</taxon>
        <taxon>Rhodophyta</taxon>
        <taxon>Stylonematophyceae</taxon>
        <taxon>Stylonematales</taxon>
        <taxon>Stylonemataceae</taxon>
        <taxon>Rhodosorus</taxon>
    </lineage>
</organism>
<sequence length="99" mass="11350">MRWTSRLCVSPLQGKYLSRSEHENGYAAGVAESWKIAKYKGAMTVEKPDDKFIPVVIKTFGRTGNITQEFLKDSCKHLLHRREELSDLRAQISRKLLQG</sequence>
<name>A0A7S3A335_9RHOD</name>
<protein>
    <submittedName>
        <fullName evidence="1">Uncharacterized protein</fullName>
    </submittedName>
</protein>
<reference evidence="1" key="1">
    <citation type="submission" date="2021-01" db="EMBL/GenBank/DDBJ databases">
        <authorList>
            <person name="Corre E."/>
            <person name="Pelletier E."/>
            <person name="Niang G."/>
            <person name="Scheremetjew M."/>
            <person name="Finn R."/>
            <person name="Kale V."/>
            <person name="Holt S."/>
            <person name="Cochrane G."/>
            <person name="Meng A."/>
            <person name="Brown T."/>
            <person name="Cohen L."/>
        </authorList>
    </citation>
    <scope>NUCLEOTIDE SEQUENCE</scope>
    <source>
        <strain evidence="1">CCMP 769</strain>
    </source>
</reference>
<accession>A0A7S3A335</accession>
<dbReference type="AlphaFoldDB" id="A0A7S3A335"/>
<dbReference type="EMBL" id="HBHW01035671">
    <property type="protein sequence ID" value="CAE0059321.1"/>
    <property type="molecule type" value="Transcribed_RNA"/>
</dbReference>
<gene>
    <name evidence="1" type="ORF">RMAR00112_LOCUS27386</name>
</gene>
<evidence type="ECO:0000313" key="1">
    <source>
        <dbReference type="EMBL" id="CAE0059321.1"/>
    </source>
</evidence>